<dbReference type="Pfam" id="PF00877">
    <property type="entry name" value="NLPC_P60"/>
    <property type="match status" value="1"/>
</dbReference>
<dbReference type="SUPFAM" id="SSF54001">
    <property type="entry name" value="Cysteine proteinases"/>
    <property type="match status" value="1"/>
</dbReference>
<dbReference type="MEROPS" id="C40.001"/>
<dbReference type="InterPro" id="IPR000064">
    <property type="entry name" value="NLP_P60_dom"/>
</dbReference>
<dbReference type="EMBL" id="CP002623">
    <property type="protein sequence ID" value="AEI96167.1"/>
    <property type="molecule type" value="Genomic_DNA"/>
</dbReference>
<dbReference type="InterPro" id="IPR051794">
    <property type="entry name" value="PG_Endopeptidase_C40"/>
</dbReference>
<feature type="domain" description="NlpC/P60" evidence="5">
    <location>
        <begin position="137"/>
        <end position="261"/>
    </location>
</feature>
<dbReference type="PANTHER" id="PTHR47359:SF3">
    <property type="entry name" value="NLP_P60 DOMAIN-CONTAINING PROTEIN-RELATED"/>
    <property type="match status" value="1"/>
</dbReference>
<dbReference type="KEGG" id="rli:RLO149_c042710"/>
<dbReference type="PROSITE" id="PS51935">
    <property type="entry name" value="NLPC_P60"/>
    <property type="match status" value="1"/>
</dbReference>
<dbReference type="AlphaFoldDB" id="F7ZHD9"/>
<evidence type="ECO:0000313" key="7">
    <source>
        <dbReference type="Proteomes" id="UP000001353"/>
    </source>
</evidence>
<dbReference type="GO" id="GO:0008234">
    <property type="term" value="F:cysteine-type peptidase activity"/>
    <property type="evidence" value="ECO:0007669"/>
    <property type="project" value="UniProtKB-KW"/>
</dbReference>
<dbReference type="GO" id="GO:0006508">
    <property type="term" value="P:proteolysis"/>
    <property type="evidence" value="ECO:0007669"/>
    <property type="project" value="UniProtKB-KW"/>
</dbReference>
<keyword evidence="2" id="KW-0645">Protease</keyword>
<keyword evidence="4" id="KW-0788">Thiol protease</keyword>
<proteinExistence type="inferred from homology"/>
<evidence type="ECO:0000313" key="6">
    <source>
        <dbReference type="EMBL" id="AEI96167.1"/>
    </source>
</evidence>
<dbReference type="InterPro" id="IPR041382">
    <property type="entry name" value="SH3_16"/>
</dbReference>
<keyword evidence="7" id="KW-1185">Reference proteome</keyword>
<protein>
    <submittedName>
        <fullName evidence="6">NlpC/P60-like protein</fullName>
    </submittedName>
</protein>
<dbReference type="RefSeq" id="WP_013964046.1">
    <property type="nucleotide sequence ID" value="NC_015730.1"/>
</dbReference>
<accession>F7ZHD9</accession>
<evidence type="ECO:0000256" key="1">
    <source>
        <dbReference type="ARBA" id="ARBA00007074"/>
    </source>
</evidence>
<dbReference type="InterPro" id="IPR038765">
    <property type="entry name" value="Papain-like_cys_pep_sf"/>
</dbReference>
<evidence type="ECO:0000256" key="2">
    <source>
        <dbReference type="ARBA" id="ARBA00022670"/>
    </source>
</evidence>
<evidence type="ECO:0000259" key="5">
    <source>
        <dbReference type="PROSITE" id="PS51935"/>
    </source>
</evidence>
<dbReference type="Pfam" id="PF18348">
    <property type="entry name" value="SH3_16"/>
    <property type="match status" value="1"/>
</dbReference>
<keyword evidence="3" id="KW-0378">Hydrolase</keyword>
<gene>
    <name evidence="6" type="ordered locus">RLO149_c042710</name>
</gene>
<sequence length="264" mass="28480">MTDRRVTPDPAHVTLDTPAQIKVPVADLHQNPAGPRDRQVLFGERATILGRMENHSLIRAQKDGYCGWVSDIALGSVYPVTHRVTSRATHVYAEANFKSPDLMHVGFGAGLNVVSETATFVETPQGFVPRQHVRPAEARATDPATIAELFLGVPYLWGGNAHLGIDCSGLVQAACLACGIACPGDSDQQEKQLGVTLPPGSALQRNDVIFWKGHVALVLDKDTLIHANAGHMLVTTEPITDALARIEMQGDGVPTEFKRLEMPT</sequence>
<name>F7ZHD9_ROSLO</name>
<dbReference type="OrthoDB" id="9813368at2"/>
<dbReference type="Gene3D" id="3.90.1720.10">
    <property type="entry name" value="endopeptidase domain like (from Nostoc punctiforme)"/>
    <property type="match status" value="1"/>
</dbReference>
<evidence type="ECO:0000256" key="4">
    <source>
        <dbReference type="ARBA" id="ARBA00022807"/>
    </source>
</evidence>
<evidence type="ECO:0000256" key="3">
    <source>
        <dbReference type="ARBA" id="ARBA00022801"/>
    </source>
</evidence>
<dbReference type="Proteomes" id="UP000001353">
    <property type="component" value="Chromosome"/>
</dbReference>
<dbReference type="PANTHER" id="PTHR47359">
    <property type="entry name" value="PEPTIDOGLYCAN DL-ENDOPEPTIDASE CWLO"/>
    <property type="match status" value="1"/>
</dbReference>
<dbReference type="STRING" id="391595.RLO149_c042710"/>
<dbReference type="eggNOG" id="COG0791">
    <property type="taxonomic scope" value="Bacteria"/>
</dbReference>
<reference evidence="6 7" key="1">
    <citation type="journal article" date="2011" name="BMC Genomics">
        <title>Comparative genome analysis and genome-guided physiological analysis of Roseobacter litoralis.</title>
        <authorList>
            <person name="Kalhoefer D."/>
            <person name="Thole S."/>
            <person name="Voget S."/>
            <person name="Lehmann R."/>
            <person name="Liesegang H."/>
            <person name="Wollher A."/>
            <person name="Daniel R."/>
            <person name="Simon M."/>
            <person name="Brinkhoff T."/>
        </authorList>
    </citation>
    <scope>NUCLEOTIDE SEQUENCE [LARGE SCALE GENOMIC DNA]</scope>
    <source>
        <strain evidence="7">ATCC 49566 / DSM 6996 / JCM 21268 / NBRC 15278 / OCh 149</strain>
    </source>
</reference>
<dbReference type="HOGENOM" id="CLU_016043_13_3_5"/>
<comment type="similarity">
    <text evidence="1">Belongs to the peptidase C40 family.</text>
</comment>
<organism evidence="6 7">
    <name type="scientific">Roseobacter litoralis (strain ATCC 49566 / DSM 6996 / JCM 21268 / NBRC 15278 / OCh 149)</name>
    <dbReference type="NCBI Taxonomy" id="391595"/>
    <lineage>
        <taxon>Bacteria</taxon>
        <taxon>Pseudomonadati</taxon>
        <taxon>Pseudomonadota</taxon>
        <taxon>Alphaproteobacteria</taxon>
        <taxon>Rhodobacterales</taxon>
        <taxon>Roseobacteraceae</taxon>
        <taxon>Roseobacter</taxon>
    </lineage>
</organism>